<reference evidence="1" key="1">
    <citation type="submission" date="2018-10" db="EMBL/GenBank/DDBJ databases">
        <title>Iterative Subtractive Binning of Freshwater Chronoseries Metagenomes Recovers Nearly Complete Genomes from over Four Hundred Novel Species.</title>
        <authorList>
            <person name="Rodriguez-R L.M."/>
            <person name="Tsementzi D."/>
            <person name="Luo C."/>
            <person name="Konstantinidis K.T."/>
        </authorList>
    </citation>
    <scope>NUCLEOTIDE SEQUENCE</scope>
    <source>
        <strain evidence="1">WB7_6_001</strain>
    </source>
</reference>
<dbReference type="EMBL" id="RGET01000004">
    <property type="protein sequence ID" value="NBN87592.1"/>
    <property type="molecule type" value="Genomic_DNA"/>
</dbReference>
<dbReference type="Proteomes" id="UP000713222">
    <property type="component" value="Unassembled WGS sequence"/>
</dbReference>
<dbReference type="AlphaFoldDB" id="A0A964UZM9"/>
<sequence>MDLRVLADVTKFVIACRAVEIHASVVHDEQNNLAWQTAAKCTAKADPGKMICSVAGVVRAHHRHSLTDRVLNVAGCDRLR</sequence>
<name>A0A964UZM9_9PROT</name>
<gene>
    <name evidence="1" type="ORF">EBV32_00640</name>
</gene>
<protein>
    <submittedName>
        <fullName evidence="1">Uncharacterized protein</fullName>
    </submittedName>
</protein>
<comment type="caution">
    <text evidence="1">The sequence shown here is derived from an EMBL/GenBank/DDBJ whole genome shotgun (WGS) entry which is preliminary data.</text>
</comment>
<evidence type="ECO:0000313" key="1">
    <source>
        <dbReference type="EMBL" id="NBN87592.1"/>
    </source>
</evidence>
<proteinExistence type="predicted"/>
<evidence type="ECO:0000313" key="2">
    <source>
        <dbReference type="Proteomes" id="UP000713222"/>
    </source>
</evidence>
<organism evidence="1 2">
    <name type="scientific">Candidatus Fonsibacter lacus</name>
    <dbReference type="NCBI Taxonomy" id="2576439"/>
    <lineage>
        <taxon>Bacteria</taxon>
        <taxon>Pseudomonadati</taxon>
        <taxon>Pseudomonadota</taxon>
        <taxon>Alphaproteobacteria</taxon>
        <taxon>Candidatus Pelagibacterales</taxon>
        <taxon>Candidatus Pelagibacterales incertae sedis</taxon>
        <taxon>Candidatus Fonsibacter</taxon>
    </lineage>
</organism>
<accession>A0A964UZM9</accession>